<reference evidence="10" key="1">
    <citation type="submission" date="2023-01" db="EMBL/GenBank/DDBJ databases">
        <title>Genome assembly of the deep-sea coral Lophelia pertusa.</title>
        <authorList>
            <person name="Herrera S."/>
            <person name="Cordes E."/>
        </authorList>
    </citation>
    <scope>NUCLEOTIDE SEQUENCE</scope>
    <source>
        <strain evidence="10">USNM1676648</strain>
        <tissue evidence="10">Polyp</tissue>
    </source>
</reference>
<dbReference type="Pfam" id="PF00096">
    <property type="entry name" value="zf-C2H2"/>
    <property type="match status" value="1"/>
</dbReference>
<keyword evidence="10" id="KW-0808">Transferase</keyword>
<feature type="region of interest" description="Disordered" evidence="7">
    <location>
        <begin position="29"/>
        <end position="51"/>
    </location>
</feature>
<evidence type="ECO:0000256" key="5">
    <source>
        <dbReference type="ARBA" id="ARBA00023163"/>
    </source>
</evidence>
<evidence type="ECO:0000313" key="11">
    <source>
        <dbReference type="Proteomes" id="UP001163046"/>
    </source>
</evidence>
<keyword evidence="4" id="KW-0805">Transcription regulation</keyword>
<dbReference type="OrthoDB" id="40579at2759"/>
<evidence type="ECO:0000256" key="2">
    <source>
        <dbReference type="ARBA" id="ARBA00022771"/>
    </source>
</evidence>
<feature type="region of interest" description="Disordered" evidence="7">
    <location>
        <begin position="281"/>
        <end position="328"/>
    </location>
</feature>
<dbReference type="GO" id="GO:0010468">
    <property type="term" value="P:regulation of gene expression"/>
    <property type="evidence" value="ECO:0007669"/>
    <property type="project" value="TreeGrafter"/>
</dbReference>
<proteinExistence type="predicted"/>
<keyword evidence="2 6" id="KW-0863">Zinc-finger</keyword>
<accession>A0A9X0CI17</accession>
<dbReference type="InterPro" id="IPR046341">
    <property type="entry name" value="SET_dom_sf"/>
</dbReference>
<dbReference type="PROSITE" id="PS00028">
    <property type="entry name" value="ZINC_FINGER_C2H2_1"/>
    <property type="match status" value="2"/>
</dbReference>
<dbReference type="Proteomes" id="UP001163046">
    <property type="component" value="Unassembled WGS sequence"/>
</dbReference>
<feature type="domain" description="C2H2-type" evidence="8">
    <location>
        <begin position="455"/>
        <end position="482"/>
    </location>
</feature>
<evidence type="ECO:0000313" key="10">
    <source>
        <dbReference type="EMBL" id="KAJ7339653.1"/>
    </source>
</evidence>
<dbReference type="PANTHER" id="PTHR16515:SF22">
    <property type="entry name" value="HISTONE-LYSINE N-METHYLTRANSFERASE PRDM6-RELATED"/>
    <property type="match status" value="1"/>
</dbReference>
<comment type="caution">
    <text evidence="10">The sequence shown here is derived from an EMBL/GenBank/DDBJ whole genome shotgun (WGS) entry which is preliminary data.</text>
</comment>
<dbReference type="SUPFAM" id="SSF82199">
    <property type="entry name" value="SET domain"/>
    <property type="match status" value="1"/>
</dbReference>
<dbReference type="InterPro" id="IPR013087">
    <property type="entry name" value="Znf_C2H2_type"/>
</dbReference>
<dbReference type="InterPro" id="IPR050331">
    <property type="entry name" value="Zinc_finger"/>
</dbReference>
<gene>
    <name evidence="10" type="primary">PRDM6_7</name>
    <name evidence="10" type="ORF">OS493_006060</name>
</gene>
<dbReference type="SMART" id="SM00355">
    <property type="entry name" value="ZnF_C2H2"/>
    <property type="match status" value="2"/>
</dbReference>
<keyword evidence="5" id="KW-0804">Transcription</keyword>
<dbReference type="EC" id="2.1.1.354" evidence="10"/>
<dbReference type="SUPFAM" id="SSF57667">
    <property type="entry name" value="beta-beta-alpha zinc fingers"/>
    <property type="match status" value="1"/>
</dbReference>
<dbReference type="GO" id="GO:0008270">
    <property type="term" value="F:zinc ion binding"/>
    <property type="evidence" value="ECO:0007669"/>
    <property type="project" value="UniProtKB-KW"/>
</dbReference>
<keyword evidence="1" id="KW-0479">Metal-binding</keyword>
<organism evidence="10 11">
    <name type="scientific">Desmophyllum pertusum</name>
    <dbReference type="NCBI Taxonomy" id="174260"/>
    <lineage>
        <taxon>Eukaryota</taxon>
        <taxon>Metazoa</taxon>
        <taxon>Cnidaria</taxon>
        <taxon>Anthozoa</taxon>
        <taxon>Hexacorallia</taxon>
        <taxon>Scleractinia</taxon>
        <taxon>Caryophylliina</taxon>
        <taxon>Caryophylliidae</taxon>
        <taxon>Desmophyllum</taxon>
    </lineage>
</organism>
<protein>
    <submittedName>
        <fullName evidence="10">Histone-lysine N-methyltransferase prdm6</fullName>
        <ecNumber evidence="10">2.1.1.354</ecNumber>
    </submittedName>
</protein>
<dbReference type="PROSITE" id="PS50280">
    <property type="entry name" value="SET"/>
    <property type="match status" value="1"/>
</dbReference>
<dbReference type="EMBL" id="MU827779">
    <property type="protein sequence ID" value="KAJ7339653.1"/>
    <property type="molecule type" value="Genomic_DNA"/>
</dbReference>
<dbReference type="Pfam" id="PF21549">
    <property type="entry name" value="PRDM2_PR"/>
    <property type="match status" value="1"/>
</dbReference>
<evidence type="ECO:0000256" key="3">
    <source>
        <dbReference type="ARBA" id="ARBA00022833"/>
    </source>
</evidence>
<dbReference type="Gene3D" id="2.170.270.10">
    <property type="entry name" value="SET domain"/>
    <property type="match status" value="1"/>
</dbReference>
<dbReference type="AlphaFoldDB" id="A0A9X0CI17"/>
<dbReference type="GO" id="GO:0005634">
    <property type="term" value="C:nucleus"/>
    <property type="evidence" value="ECO:0007669"/>
    <property type="project" value="TreeGrafter"/>
</dbReference>
<evidence type="ECO:0000256" key="6">
    <source>
        <dbReference type="PROSITE-ProRule" id="PRU00042"/>
    </source>
</evidence>
<evidence type="ECO:0000256" key="7">
    <source>
        <dbReference type="SAM" id="MobiDB-lite"/>
    </source>
</evidence>
<dbReference type="PANTHER" id="PTHR16515">
    <property type="entry name" value="PR DOMAIN ZINC FINGER PROTEIN"/>
    <property type="match status" value="1"/>
</dbReference>
<dbReference type="GO" id="GO:0032259">
    <property type="term" value="P:methylation"/>
    <property type="evidence" value="ECO:0007669"/>
    <property type="project" value="UniProtKB-KW"/>
</dbReference>
<keyword evidence="3" id="KW-0862">Zinc</keyword>
<dbReference type="SMART" id="SM00317">
    <property type="entry name" value="SET"/>
    <property type="match status" value="1"/>
</dbReference>
<evidence type="ECO:0000259" key="9">
    <source>
        <dbReference type="PROSITE" id="PS50280"/>
    </source>
</evidence>
<dbReference type="InterPro" id="IPR001214">
    <property type="entry name" value="SET_dom"/>
</dbReference>
<feature type="domain" description="C2H2-type" evidence="8">
    <location>
        <begin position="427"/>
        <end position="454"/>
    </location>
</feature>
<dbReference type="FunFam" id="3.30.160.60:FF:000446">
    <property type="entry name" value="Zinc finger protein"/>
    <property type="match status" value="1"/>
</dbReference>
<sequence>MELEYKKPNFAANHFYNHDWTSQPVVKKPRFQKSVNSSSPSQSTSTKETKEHITLEDLQTCLFSKNDVRPISIKQSAVTQQNECFWCDASSTEPSFQCPRHKHENHSTQLPLALRSLPAEVGLCASSIPGTGYGVCAKRAIPVGAWIGPYEGKFMKPEELSSVTDTSYMWEIFKDGKLAGYIDGCDKNVSSWMRFIRCARHKGEQNLFAFQYLGKVFYRSFKAILPGEEMLVWYDDKYPQYLGVPSAIFDMATMIPSGASSLPDEVIVVSPHEEIQPLNISTEGSFFPSPPPSPHFNPSSPLERISVSPRRKRSPPHPTRDGKRSSPMLYGLVEPVSYTTSVPKQYNSPLTQNNGNPLTATQQSKYESSLFPGEELNEKTALAINSVFKSTAEPSLWTCGPSPLNSSFPQMSMIQKLVSTEAPQNPYQCGRCPASFTNVNHLRMHAVTHASKKPFKCGVCSRYFTRATTLNNHIRSHIGGRLFASGKRSSQG</sequence>
<name>A0A9X0CI17_9CNID</name>
<dbReference type="Gene3D" id="3.30.160.60">
    <property type="entry name" value="Classic Zinc Finger"/>
    <property type="match status" value="2"/>
</dbReference>
<keyword evidence="11" id="KW-1185">Reference proteome</keyword>
<keyword evidence="10" id="KW-0489">Methyltransferase</keyword>
<feature type="compositionally biased region" description="Low complexity" evidence="7">
    <location>
        <begin position="33"/>
        <end position="46"/>
    </location>
</feature>
<feature type="domain" description="SET" evidence="9">
    <location>
        <begin position="119"/>
        <end position="235"/>
    </location>
</feature>
<dbReference type="GO" id="GO:0140999">
    <property type="term" value="F:histone H3K4 trimethyltransferase activity"/>
    <property type="evidence" value="ECO:0007669"/>
    <property type="project" value="UniProtKB-EC"/>
</dbReference>
<evidence type="ECO:0000256" key="4">
    <source>
        <dbReference type="ARBA" id="ARBA00023015"/>
    </source>
</evidence>
<evidence type="ECO:0000256" key="1">
    <source>
        <dbReference type="ARBA" id="ARBA00022723"/>
    </source>
</evidence>
<evidence type="ECO:0000259" key="8">
    <source>
        <dbReference type="PROSITE" id="PS50157"/>
    </source>
</evidence>
<dbReference type="PROSITE" id="PS50157">
    <property type="entry name" value="ZINC_FINGER_C2H2_2"/>
    <property type="match status" value="2"/>
</dbReference>
<dbReference type="InterPro" id="IPR036236">
    <property type="entry name" value="Znf_C2H2_sf"/>
</dbReference>